<dbReference type="InterPro" id="IPR051325">
    <property type="entry name" value="Nudix_hydrolase_domain"/>
</dbReference>
<dbReference type="SUPFAM" id="SSF53254">
    <property type="entry name" value="Phosphoglycerate mutase-like"/>
    <property type="match status" value="1"/>
</dbReference>
<proteinExistence type="predicted"/>
<dbReference type="SUPFAM" id="SSF55811">
    <property type="entry name" value="Nudix"/>
    <property type="match status" value="1"/>
</dbReference>
<dbReference type="PROSITE" id="PS00893">
    <property type="entry name" value="NUDIX_BOX"/>
    <property type="match status" value="1"/>
</dbReference>
<dbReference type="GO" id="GO:0004081">
    <property type="term" value="F:bis(5'-nucleosyl)-tetraphosphatase (asymmetrical) activity"/>
    <property type="evidence" value="ECO:0007669"/>
    <property type="project" value="TreeGrafter"/>
</dbReference>
<dbReference type="GO" id="GO:0006754">
    <property type="term" value="P:ATP biosynthetic process"/>
    <property type="evidence" value="ECO:0007669"/>
    <property type="project" value="TreeGrafter"/>
</dbReference>
<dbReference type="InterPro" id="IPR013078">
    <property type="entry name" value="His_Pase_superF_clade-1"/>
</dbReference>
<dbReference type="CDD" id="cd03673">
    <property type="entry name" value="NUDIX_Ap6A_hydrolase"/>
    <property type="match status" value="1"/>
</dbReference>
<dbReference type="InterPro" id="IPR015797">
    <property type="entry name" value="NUDIX_hydrolase-like_dom_sf"/>
</dbReference>
<dbReference type="AlphaFoldDB" id="A0A7W7VFF7"/>
<evidence type="ECO:0000313" key="3">
    <source>
        <dbReference type="EMBL" id="MBB4908278.1"/>
    </source>
</evidence>
<dbReference type="Proteomes" id="UP000520767">
    <property type="component" value="Unassembled WGS sequence"/>
</dbReference>
<dbReference type="PANTHER" id="PTHR21340">
    <property type="entry name" value="DIADENOSINE 5,5-P1,P4-TETRAPHOSPHATE PYROPHOSPHOHYDROLASE MUTT"/>
    <property type="match status" value="1"/>
</dbReference>
<organism evidence="3 4">
    <name type="scientific">Actinophytocola algeriensis</name>
    <dbReference type="NCBI Taxonomy" id="1768010"/>
    <lineage>
        <taxon>Bacteria</taxon>
        <taxon>Bacillati</taxon>
        <taxon>Actinomycetota</taxon>
        <taxon>Actinomycetes</taxon>
        <taxon>Pseudonocardiales</taxon>
        <taxon>Pseudonocardiaceae</taxon>
    </lineage>
</organism>
<reference evidence="3 4" key="1">
    <citation type="submission" date="2020-08" db="EMBL/GenBank/DDBJ databases">
        <title>Genomic Encyclopedia of Type Strains, Phase III (KMG-III): the genomes of soil and plant-associated and newly described type strains.</title>
        <authorList>
            <person name="Whitman W."/>
        </authorList>
    </citation>
    <scope>NUCLEOTIDE SEQUENCE [LARGE SCALE GENOMIC DNA]</scope>
    <source>
        <strain evidence="3 4">CECT 8960</strain>
    </source>
</reference>
<accession>A0A7W7VFF7</accession>
<comment type="caution">
    <text evidence="3">The sequence shown here is derived from an EMBL/GenBank/DDBJ whole genome shotgun (WGS) entry which is preliminary data.</text>
</comment>
<dbReference type="RefSeq" id="WP_184812367.1">
    <property type="nucleotide sequence ID" value="NZ_JACHJQ010000004.1"/>
</dbReference>
<keyword evidence="1 3" id="KW-0378">Hydrolase</keyword>
<feature type="domain" description="Nudix hydrolase" evidence="2">
    <location>
        <begin position="3"/>
        <end position="129"/>
    </location>
</feature>
<dbReference type="InterPro" id="IPR020084">
    <property type="entry name" value="NUDIX_hydrolase_CS"/>
</dbReference>
<dbReference type="EMBL" id="JACHJQ010000004">
    <property type="protein sequence ID" value="MBB4908278.1"/>
    <property type="molecule type" value="Genomic_DNA"/>
</dbReference>
<dbReference type="EC" id="3.6.1.55" evidence="3"/>
<dbReference type="Pfam" id="PF00293">
    <property type="entry name" value="NUDIX"/>
    <property type="match status" value="1"/>
</dbReference>
<dbReference type="CDD" id="cd07067">
    <property type="entry name" value="HP_PGM_like"/>
    <property type="match status" value="1"/>
</dbReference>
<dbReference type="PROSITE" id="PS51462">
    <property type="entry name" value="NUDIX"/>
    <property type="match status" value="1"/>
</dbReference>
<name>A0A7W7VFF7_9PSEU</name>
<evidence type="ECO:0000256" key="1">
    <source>
        <dbReference type="ARBA" id="ARBA00022801"/>
    </source>
</evidence>
<dbReference type="GO" id="GO:0006167">
    <property type="term" value="P:AMP biosynthetic process"/>
    <property type="evidence" value="ECO:0007669"/>
    <property type="project" value="TreeGrafter"/>
</dbReference>
<dbReference type="InterPro" id="IPR000086">
    <property type="entry name" value="NUDIX_hydrolase_dom"/>
</dbReference>
<dbReference type="Gene3D" id="3.90.79.10">
    <property type="entry name" value="Nucleoside Triphosphate Pyrophosphohydrolase"/>
    <property type="match status" value="1"/>
</dbReference>
<dbReference type="InterPro" id="IPR029033">
    <property type="entry name" value="His_PPase_superfam"/>
</dbReference>
<dbReference type="Pfam" id="PF00300">
    <property type="entry name" value="His_Phos_1"/>
    <property type="match status" value="1"/>
</dbReference>
<dbReference type="GO" id="GO:0035539">
    <property type="term" value="F:8-oxo-7,8-dihydrodeoxyguanosine triphosphate pyrophosphatase activity"/>
    <property type="evidence" value="ECO:0007669"/>
    <property type="project" value="UniProtKB-EC"/>
</dbReference>
<evidence type="ECO:0000259" key="2">
    <source>
        <dbReference type="PROSITE" id="PS51462"/>
    </source>
</evidence>
<dbReference type="SMART" id="SM00855">
    <property type="entry name" value="PGAM"/>
    <property type="match status" value="1"/>
</dbReference>
<dbReference type="PANTHER" id="PTHR21340:SF0">
    <property type="entry name" value="BIS(5'-NUCLEOSYL)-TETRAPHOSPHATASE [ASYMMETRICAL]"/>
    <property type="match status" value="1"/>
</dbReference>
<sequence length="292" mass="31646">MAGEIAAAGGVVWRLRDGVVEVALVYRERYGDWTLPKGKLEADESARVAAHREVREETGARVALGRFLGRTGYLLGADHKVVDYFAARYLDGEFVPSEEVADLRWMPVPDAVARLSHDRDLPVLAAFSALPADLTTVLLVRHAKAGSRAQWEDADELRPLSRNGEKQVPPVRELAAVYGAERVYSAPLVRCVETVRPVADDIGVPVVEEELLAERKYEGMADAATRRLAEIAAGGGVSVVCSQGGVIPDLVTRVAADSPVSLPRRVESKKGSVWALFFAGTHLVAADYIRVP</sequence>
<keyword evidence="4" id="KW-1185">Reference proteome</keyword>
<gene>
    <name evidence="3" type="ORF">FHR82_004520</name>
</gene>
<dbReference type="Gene3D" id="3.40.50.1240">
    <property type="entry name" value="Phosphoglycerate mutase-like"/>
    <property type="match status" value="1"/>
</dbReference>
<evidence type="ECO:0000313" key="4">
    <source>
        <dbReference type="Proteomes" id="UP000520767"/>
    </source>
</evidence>
<protein>
    <submittedName>
        <fullName evidence="3">8-oxo-dGTP diphosphatase</fullName>
        <ecNumber evidence="3">3.6.1.55</ecNumber>
    </submittedName>
</protein>